<dbReference type="Proteomes" id="UP000598488">
    <property type="component" value="Unassembled WGS sequence"/>
</dbReference>
<sequence>MESVTLKALQFYRKDVQKRYDKIDAIVNGKHGAGLAEVYQQANGLMQSGIKTAADHKKLEDLAAKEKRLKADLKRSCDSRNTDKWCDLKIELEEIDREIANISWREGMRHG</sequence>
<name>A0ABS0ZAU8_9GAMM</name>
<accession>A0ABS0ZAU8</accession>
<protein>
    <submittedName>
        <fullName evidence="1">Uncharacterized protein</fullName>
    </submittedName>
</protein>
<reference evidence="1 2" key="1">
    <citation type="submission" date="2020-12" db="EMBL/GenBank/DDBJ databases">
        <title>Comparative genome analysis of fungal antagonists Marinomonas ostreistagni 398 and M. spartinae 468.</title>
        <authorList>
            <person name="Fields J.L."/>
            <person name="Mavrodi O.V."/>
            <person name="Biber P.D."/>
            <person name="Indest K.J."/>
            <person name="Mavrodi D.V."/>
        </authorList>
    </citation>
    <scope>NUCLEOTIDE SEQUENCE [LARGE SCALE GENOMIC DNA]</scope>
    <source>
        <strain evidence="1 2">USM7</strain>
    </source>
</reference>
<keyword evidence="2" id="KW-1185">Reference proteome</keyword>
<evidence type="ECO:0000313" key="2">
    <source>
        <dbReference type="Proteomes" id="UP000598488"/>
    </source>
</evidence>
<dbReference type="EMBL" id="JAEMUH010000007">
    <property type="protein sequence ID" value="MBJ7550767.1"/>
    <property type="molecule type" value="Genomic_DNA"/>
</dbReference>
<comment type="caution">
    <text evidence="1">The sequence shown here is derived from an EMBL/GenBank/DDBJ whole genome shotgun (WGS) entry which is preliminary data.</text>
</comment>
<evidence type="ECO:0000313" key="1">
    <source>
        <dbReference type="EMBL" id="MBJ7550767.1"/>
    </source>
</evidence>
<organism evidence="1 2">
    <name type="scientific">Marinomonas ostreistagni</name>
    <dbReference type="NCBI Taxonomy" id="359209"/>
    <lineage>
        <taxon>Bacteria</taxon>
        <taxon>Pseudomonadati</taxon>
        <taxon>Pseudomonadota</taxon>
        <taxon>Gammaproteobacteria</taxon>
        <taxon>Oceanospirillales</taxon>
        <taxon>Oceanospirillaceae</taxon>
        <taxon>Marinomonas</taxon>
    </lineage>
</organism>
<gene>
    <name evidence="1" type="ORF">JHD44_08745</name>
</gene>
<proteinExistence type="predicted"/>
<dbReference type="RefSeq" id="WP_199462380.1">
    <property type="nucleotide sequence ID" value="NZ_JAEMUH010000007.1"/>
</dbReference>